<evidence type="ECO:0000256" key="1">
    <source>
        <dbReference type="SAM" id="MobiDB-lite"/>
    </source>
</evidence>
<name>A0AAD6X8T9_9AGAR</name>
<feature type="compositionally biased region" description="Polar residues" evidence="1">
    <location>
        <begin position="128"/>
        <end position="153"/>
    </location>
</feature>
<reference evidence="3" key="1">
    <citation type="submission" date="2023-03" db="EMBL/GenBank/DDBJ databases">
        <title>Massive genome expansion in bonnet fungi (Mycena s.s.) driven by repeated elements and novel gene families across ecological guilds.</title>
        <authorList>
            <consortium name="Lawrence Berkeley National Laboratory"/>
            <person name="Harder C.B."/>
            <person name="Miyauchi S."/>
            <person name="Viragh M."/>
            <person name="Kuo A."/>
            <person name="Thoen E."/>
            <person name="Andreopoulos B."/>
            <person name="Lu D."/>
            <person name="Skrede I."/>
            <person name="Drula E."/>
            <person name="Henrissat B."/>
            <person name="Morin E."/>
            <person name="Kohler A."/>
            <person name="Barry K."/>
            <person name="LaButti K."/>
            <person name="Morin E."/>
            <person name="Salamov A."/>
            <person name="Lipzen A."/>
            <person name="Mereny Z."/>
            <person name="Hegedus B."/>
            <person name="Baldrian P."/>
            <person name="Stursova M."/>
            <person name="Weitz H."/>
            <person name="Taylor A."/>
            <person name="Grigoriev I.V."/>
            <person name="Nagy L.G."/>
            <person name="Martin F."/>
            <person name="Kauserud H."/>
        </authorList>
    </citation>
    <scope>NUCLEOTIDE SEQUENCE</scope>
    <source>
        <strain evidence="3">CBHHK200</strain>
    </source>
</reference>
<gene>
    <name evidence="3" type="ORF">C8F04DRAFT_318934</name>
</gene>
<keyword evidence="2" id="KW-0812">Transmembrane</keyword>
<keyword evidence="2" id="KW-1133">Transmembrane helix</keyword>
<accession>A0AAD6X8T9</accession>
<comment type="caution">
    <text evidence="3">The sequence shown here is derived from an EMBL/GenBank/DDBJ whole genome shotgun (WGS) entry which is preliminary data.</text>
</comment>
<dbReference type="Proteomes" id="UP001218188">
    <property type="component" value="Unassembled WGS sequence"/>
</dbReference>
<dbReference type="EMBL" id="JARJCM010000028">
    <property type="protein sequence ID" value="KAJ7039141.1"/>
    <property type="molecule type" value="Genomic_DNA"/>
</dbReference>
<feature type="region of interest" description="Disordered" evidence="1">
    <location>
        <begin position="128"/>
        <end position="202"/>
    </location>
</feature>
<dbReference type="AlphaFoldDB" id="A0AAD6X8T9"/>
<proteinExistence type="predicted"/>
<organism evidence="3 4">
    <name type="scientific">Mycena alexandri</name>
    <dbReference type="NCBI Taxonomy" id="1745969"/>
    <lineage>
        <taxon>Eukaryota</taxon>
        <taxon>Fungi</taxon>
        <taxon>Dikarya</taxon>
        <taxon>Basidiomycota</taxon>
        <taxon>Agaricomycotina</taxon>
        <taxon>Agaricomycetes</taxon>
        <taxon>Agaricomycetidae</taxon>
        <taxon>Agaricales</taxon>
        <taxon>Marasmiineae</taxon>
        <taxon>Mycenaceae</taxon>
        <taxon>Mycena</taxon>
    </lineage>
</organism>
<evidence type="ECO:0000313" key="3">
    <source>
        <dbReference type="EMBL" id="KAJ7039141.1"/>
    </source>
</evidence>
<keyword evidence="2" id="KW-0472">Membrane</keyword>
<sequence>MTIIIATSVAIGTGAFLLALTFCIFWRRMHSKRHRHNSELGRYQAGFPVEVKRPLRPVIPLVEIPTPQMQIQHAPPKAYLDSPRPRRTSLIAREASGPGGLRDPLLSPLAASQQPGFLARPIPSNVPVSVANSRPSSISHSHLRHQSSASGSSHIPPEELSDLLEELSRHYVLTDPSPKSPQAHRHRRSTSSTGRSRVRAYS</sequence>
<feature type="transmembrane region" description="Helical" evidence="2">
    <location>
        <begin position="6"/>
        <end position="26"/>
    </location>
</feature>
<keyword evidence="4" id="KW-1185">Reference proteome</keyword>
<evidence type="ECO:0000313" key="4">
    <source>
        <dbReference type="Proteomes" id="UP001218188"/>
    </source>
</evidence>
<evidence type="ECO:0000256" key="2">
    <source>
        <dbReference type="SAM" id="Phobius"/>
    </source>
</evidence>
<protein>
    <submittedName>
        <fullName evidence="3">Uncharacterized protein</fullName>
    </submittedName>
</protein>